<dbReference type="HAMAP" id="MF_00440">
    <property type="entry name" value="NrdR"/>
    <property type="match status" value="1"/>
</dbReference>
<keyword evidence="7" id="KW-0479">Metal-binding</keyword>
<evidence type="ECO:0000256" key="6">
    <source>
        <dbReference type="ARBA" id="ARBA00023163"/>
    </source>
</evidence>
<dbReference type="Pfam" id="PF03477">
    <property type="entry name" value="ATP-cone"/>
    <property type="match status" value="1"/>
</dbReference>
<organism evidence="9 10">
    <name type="scientific">Bifidobacterium gallicum DSM 20093 = LMG 11596</name>
    <dbReference type="NCBI Taxonomy" id="561180"/>
    <lineage>
        <taxon>Bacteria</taxon>
        <taxon>Bacillati</taxon>
        <taxon>Actinomycetota</taxon>
        <taxon>Actinomycetes</taxon>
        <taxon>Bifidobacteriales</taxon>
        <taxon>Bifidobacteriaceae</taxon>
        <taxon>Bifidobacterium</taxon>
    </lineage>
</organism>
<comment type="similarity">
    <text evidence="7">Belongs to the NrdR family.</text>
</comment>
<keyword evidence="7" id="KW-0863">Zinc-finger</keyword>
<dbReference type="Pfam" id="PF22811">
    <property type="entry name" value="Zn_ribbon_NrdR"/>
    <property type="match status" value="1"/>
</dbReference>
<evidence type="ECO:0000256" key="3">
    <source>
        <dbReference type="ARBA" id="ARBA00022840"/>
    </source>
</evidence>
<dbReference type="GO" id="GO:0003677">
    <property type="term" value="F:DNA binding"/>
    <property type="evidence" value="ECO:0007669"/>
    <property type="project" value="UniProtKB-KW"/>
</dbReference>
<dbReference type="NCBIfam" id="TIGR00244">
    <property type="entry name" value="transcriptional regulator NrdR"/>
    <property type="match status" value="1"/>
</dbReference>
<keyword evidence="7" id="KW-0862">Zinc</keyword>
<comment type="function">
    <text evidence="7">Negatively regulates transcription of bacterial ribonucleotide reductase nrd genes and operons by binding to NrdR-boxes.</text>
</comment>
<dbReference type="AlphaFoldDB" id="A0A087AKC6"/>
<sequence>MAGTTRPSSTRPPMRVHAMGTIGIILEGMHCPFCHSAETKVIDTRIGEDGYSIRRRRQCLHCQKRFTTMETTTLLVQKRSGDLEPFTRDKVVSGVRKACQGRPVKEEDLKRLGMQVEEDLRSQGLATVPSDVVGRAILKPLRALDKVGYIRFASIYQNYSDLDDFQHAIDELRHDDDLTQ</sequence>
<evidence type="ECO:0000256" key="5">
    <source>
        <dbReference type="ARBA" id="ARBA00023125"/>
    </source>
</evidence>
<proteinExistence type="inferred from homology"/>
<feature type="domain" description="ATP-cone" evidence="8">
    <location>
        <begin position="74"/>
        <end position="164"/>
    </location>
</feature>
<dbReference type="InterPro" id="IPR055173">
    <property type="entry name" value="NrdR-like_N"/>
</dbReference>
<dbReference type="InterPro" id="IPR005144">
    <property type="entry name" value="ATP-cone_dom"/>
</dbReference>
<dbReference type="PANTHER" id="PTHR30455:SF2">
    <property type="entry name" value="TRANSCRIPTIONAL REPRESSOR NRDR"/>
    <property type="match status" value="1"/>
</dbReference>
<evidence type="ECO:0000256" key="2">
    <source>
        <dbReference type="ARBA" id="ARBA00022741"/>
    </source>
</evidence>
<keyword evidence="4 7" id="KW-0805">Transcription regulation</keyword>
<dbReference type="EMBL" id="JGYW01000004">
    <property type="protein sequence ID" value="KFI59226.1"/>
    <property type="molecule type" value="Genomic_DNA"/>
</dbReference>
<keyword evidence="3 7" id="KW-0067">ATP-binding</keyword>
<keyword evidence="5 7" id="KW-0238">DNA-binding</keyword>
<dbReference type="Proteomes" id="UP000029074">
    <property type="component" value="Unassembled WGS sequence"/>
</dbReference>
<evidence type="ECO:0000313" key="10">
    <source>
        <dbReference type="Proteomes" id="UP000029074"/>
    </source>
</evidence>
<comment type="cofactor">
    <cofactor evidence="7">
        <name>Zn(2+)</name>
        <dbReference type="ChEBI" id="CHEBI:29105"/>
    </cofactor>
    <text evidence="7">Binds 1 zinc ion.</text>
</comment>
<reference evidence="9 10" key="1">
    <citation type="submission" date="2014-03" db="EMBL/GenBank/DDBJ databases">
        <title>Genomics of Bifidobacteria.</title>
        <authorList>
            <person name="Ventura M."/>
            <person name="Milani C."/>
            <person name="Lugli G.A."/>
        </authorList>
    </citation>
    <scope>NUCLEOTIDE SEQUENCE [LARGE SCALE GENOMIC DNA]</scope>
    <source>
        <strain evidence="9 10">LMG 11596</strain>
    </source>
</reference>
<dbReference type="GO" id="GO:0008270">
    <property type="term" value="F:zinc ion binding"/>
    <property type="evidence" value="ECO:0007669"/>
    <property type="project" value="UniProtKB-UniRule"/>
</dbReference>
<dbReference type="GO" id="GO:0045892">
    <property type="term" value="P:negative regulation of DNA-templated transcription"/>
    <property type="evidence" value="ECO:0007669"/>
    <property type="project" value="UniProtKB-UniRule"/>
</dbReference>
<accession>A0A087AKC6</accession>
<keyword evidence="1 7" id="KW-0678">Repressor</keyword>
<name>A0A087AKC6_9BIFI</name>
<protein>
    <recommendedName>
        <fullName evidence="7">Transcriptional repressor NrdR</fullName>
    </recommendedName>
</protein>
<keyword evidence="10" id="KW-1185">Reference proteome</keyword>
<dbReference type="PANTHER" id="PTHR30455">
    <property type="entry name" value="TRANSCRIPTIONAL REPRESSOR NRDR"/>
    <property type="match status" value="1"/>
</dbReference>
<evidence type="ECO:0000259" key="8">
    <source>
        <dbReference type="PROSITE" id="PS51161"/>
    </source>
</evidence>
<dbReference type="InterPro" id="IPR003796">
    <property type="entry name" value="RNR_NrdR-like"/>
</dbReference>
<evidence type="ECO:0000313" key="9">
    <source>
        <dbReference type="EMBL" id="KFI59226.1"/>
    </source>
</evidence>
<dbReference type="PROSITE" id="PS51161">
    <property type="entry name" value="ATP_CONE"/>
    <property type="match status" value="1"/>
</dbReference>
<feature type="zinc finger region" evidence="7">
    <location>
        <begin position="31"/>
        <end position="62"/>
    </location>
</feature>
<keyword evidence="6 7" id="KW-0804">Transcription</keyword>
<comment type="caution">
    <text evidence="9">The sequence shown here is derived from an EMBL/GenBank/DDBJ whole genome shotgun (WGS) entry which is preliminary data.</text>
</comment>
<dbReference type="GO" id="GO:0005524">
    <property type="term" value="F:ATP binding"/>
    <property type="evidence" value="ECO:0007669"/>
    <property type="project" value="UniProtKB-UniRule"/>
</dbReference>
<evidence type="ECO:0000256" key="1">
    <source>
        <dbReference type="ARBA" id="ARBA00022491"/>
    </source>
</evidence>
<keyword evidence="2 7" id="KW-0547">Nucleotide-binding</keyword>
<gene>
    <name evidence="7" type="primary">nrdR</name>
    <name evidence="9" type="ORF">BGLCM_0819</name>
</gene>
<evidence type="ECO:0000256" key="7">
    <source>
        <dbReference type="HAMAP-Rule" id="MF_00440"/>
    </source>
</evidence>
<evidence type="ECO:0000256" key="4">
    <source>
        <dbReference type="ARBA" id="ARBA00023015"/>
    </source>
</evidence>